<keyword evidence="3" id="KW-1185">Reference proteome</keyword>
<evidence type="ECO:0000256" key="1">
    <source>
        <dbReference type="SAM" id="MobiDB-lite"/>
    </source>
</evidence>
<dbReference type="Proteomes" id="UP000011713">
    <property type="component" value="Unassembled WGS sequence"/>
</dbReference>
<name>M4BCM4_HYAAE</name>
<evidence type="ECO:0000313" key="2">
    <source>
        <dbReference type="EnsemblProtists" id="HpaP804040"/>
    </source>
</evidence>
<sequence>MTVSGDGRSASGPMSDISRGSSKMRFTSSCTFSRACKASAFSFSNVNGCVSKAAKLPKS</sequence>
<protein>
    <submittedName>
        <fullName evidence="2">Uncharacterized protein</fullName>
    </submittedName>
</protein>
<dbReference type="InParanoid" id="M4BCM4"/>
<proteinExistence type="predicted"/>
<dbReference type="AlphaFoldDB" id="M4BCM4"/>
<dbReference type="HOGENOM" id="CLU_2965761_0_0_1"/>
<dbReference type="EnsemblProtists" id="HpaT804040">
    <property type="protein sequence ID" value="HpaP804040"/>
    <property type="gene ID" value="HpaG804040"/>
</dbReference>
<evidence type="ECO:0000313" key="3">
    <source>
        <dbReference type="Proteomes" id="UP000011713"/>
    </source>
</evidence>
<feature type="region of interest" description="Disordered" evidence="1">
    <location>
        <begin position="1"/>
        <end position="24"/>
    </location>
</feature>
<reference evidence="2" key="2">
    <citation type="submission" date="2015-06" db="UniProtKB">
        <authorList>
            <consortium name="EnsemblProtists"/>
        </authorList>
    </citation>
    <scope>IDENTIFICATION</scope>
    <source>
        <strain evidence="2">Emoy2</strain>
    </source>
</reference>
<reference evidence="3" key="1">
    <citation type="journal article" date="2010" name="Science">
        <title>Signatures of adaptation to obligate biotrophy in the Hyaloperonospora arabidopsidis genome.</title>
        <authorList>
            <person name="Baxter L."/>
            <person name="Tripathy S."/>
            <person name="Ishaque N."/>
            <person name="Boot N."/>
            <person name="Cabral A."/>
            <person name="Kemen E."/>
            <person name="Thines M."/>
            <person name="Ah-Fong A."/>
            <person name="Anderson R."/>
            <person name="Badejoko W."/>
            <person name="Bittner-Eddy P."/>
            <person name="Boore J.L."/>
            <person name="Chibucos M.C."/>
            <person name="Coates M."/>
            <person name="Dehal P."/>
            <person name="Delehaunty K."/>
            <person name="Dong S."/>
            <person name="Downton P."/>
            <person name="Dumas B."/>
            <person name="Fabro G."/>
            <person name="Fronick C."/>
            <person name="Fuerstenberg S.I."/>
            <person name="Fulton L."/>
            <person name="Gaulin E."/>
            <person name="Govers F."/>
            <person name="Hughes L."/>
            <person name="Humphray S."/>
            <person name="Jiang R.H."/>
            <person name="Judelson H."/>
            <person name="Kamoun S."/>
            <person name="Kyung K."/>
            <person name="Meijer H."/>
            <person name="Minx P."/>
            <person name="Morris P."/>
            <person name="Nelson J."/>
            <person name="Phuntumart V."/>
            <person name="Qutob D."/>
            <person name="Rehmany A."/>
            <person name="Rougon-Cardoso A."/>
            <person name="Ryden P."/>
            <person name="Torto-Alalibo T."/>
            <person name="Studholme D."/>
            <person name="Wang Y."/>
            <person name="Win J."/>
            <person name="Wood J."/>
            <person name="Clifton S.W."/>
            <person name="Rogers J."/>
            <person name="Van den Ackerveken G."/>
            <person name="Jones J.D."/>
            <person name="McDowell J.M."/>
            <person name="Beynon J."/>
            <person name="Tyler B.M."/>
        </authorList>
    </citation>
    <scope>NUCLEOTIDE SEQUENCE [LARGE SCALE GENOMIC DNA]</scope>
    <source>
        <strain evidence="3">Emoy2</strain>
    </source>
</reference>
<dbReference type="EMBL" id="JH598136">
    <property type="status" value="NOT_ANNOTATED_CDS"/>
    <property type="molecule type" value="Genomic_DNA"/>
</dbReference>
<accession>M4BCM4</accession>
<organism evidence="2 3">
    <name type="scientific">Hyaloperonospora arabidopsidis (strain Emoy2)</name>
    <name type="common">Downy mildew agent</name>
    <name type="synonym">Peronospora arabidopsidis</name>
    <dbReference type="NCBI Taxonomy" id="559515"/>
    <lineage>
        <taxon>Eukaryota</taxon>
        <taxon>Sar</taxon>
        <taxon>Stramenopiles</taxon>
        <taxon>Oomycota</taxon>
        <taxon>Peronosporomycetes</taxon>
        <taxon>Peronosporales</taxon>
        <taxon>Peronosporaceae</taxon>
        <taxon>Hyaloperonospora</taxon>
    </lineage>
</organism>
<dbReference type="VEuPathDB" id="FungiDB:HpaG804040"/>